<dbReference type="PROSITE" id="PS50977">
    <property type="entry name" value="HTH_TETR_2"/>
    <property type="match status" value="1"/>
</dbReference>
<dbReference type="Pfam" id="PF00440">
    <property type="entry name" value="TetR_N"/>
    <property type="match status" value="1"/>
</dbReference>
<evidence type="ECO:0000313" key="7">
    <source>
        <dbReference type="Proteomes" id="UP000426246"/>
    </source>
</evidence>
<feature type="DNA-binding region" description="H-T-H motif" evidence="4">
    <location>
        <begin position="29"/>
        <end position="48"/>
    </location>
</feature>
<dbReference type="Gene3D" id="1.10.357.10">
    <property type="entry name" value="Tetracycline Repressor, domain 2"/>
    <property type="match status" value="1"/>
</dbReference>
<proteinExistence type="predicted"/>
<reference evidence="7" key="1">
    <citation type="submission" date="2018-11" db="EMBL/GenBank/DDBJ databases">
        <title>Complete genome sequence of Paenibacillus sp. ML311-T8.</title>
        <authorList>
            <person name="Nam Y.-D."/>
            <person name="Kang J."/>
            <person name="Chung W.-H."/>
            <person name="Park Y.S."/>
        </authorList>
    </citation>
    <scope>NUCLEOTIDE SEQUENCE [LARGE SCALE GENOMIC DNA]</scope>
    <source>
        <strain evidence="7">ML311-T8</strain>
    </source>
</reference>
<evidence type="ECO:0000256" key="3">
    <source>
        <dbReference type="ARBA" id="ARBA00023163"/>
    </source>
</evidence>
<dbReference type="SUPFAM" id="SSF46689">
    <property type="entry name" value="Homeodomain-like"/>
    <property type="match status" value="1"/>
</dbReference>
<keyword evidence="2 4" id="KW-0238">DNA-binding</keyword>
<evidence type="ECO:0000256" key="1">
    <source>
        <dbReference type="ARBA" id="ARBA00023015"/>
    </source>
</evidence>
<dbReference type="PANTHER" id="PTHR47506:SF6">
    <property type="entry name" value="HTH-TYPE TRANSCRIPTIONAL REPRESSOR NEMR"/>
    <property type="match status" value="1"/>
</dbReference>
<dbReference type="GO" id="GO:0003677">
    <property type="term" value="F:DNA binding"/>
    <property type="evidence" value="ECO:0007669"/>
    <property type="project" value="UniProtKB-UniRule"/>
</dbReference>
<keyword evidence="7" id="KW-1185">Reference proteome</keyword>
<dbReference type="PRINTS" id="PR00455">
    <property type="entry name" value="HTHTETR"/>
</dbReference>
<gene>
    <name evidence="6" type="ORF">EHS13_09410</name>
</gene>
<accession>A0A6B8RH81</accession>
<evidence type="ECO:0000313" key="6">
    <source>
        <dbReference type="EMBL" id="QGQ95084.1"/>
    </source>
</evidence>
<feature type="domain" description="HTH tetR-type" evidence="5">
    <location>
        <begin position="6"/>
        <end position="66"/>
    </location>
</feature>
<dbReference type="PANTHER" id="PTHR47506">
    <property type="entry name" value="TRANSCRIPTIONAL REGULATORY PROTEIN"/>
    <property type="match status" value="1"/>
</dbReference>
<evidence type="ECO:0000256" key="4">
    <source>
        <dbReference type="PROSITE-ProRule" id="PRU00335"/>
    </source>
</evidence>
<dbReference type="OrthoDB" id="9809994at2"/>
<dbReference type="RefSeq" id="WP_155700099.1">
    <property type="nucleotide sequence ID" value="NZ_CP034235.1"/>
</dbReference>
<evidence type="ECO:0000259" key="5">
    <source>
        <dbReference type="PROSITE" id="PS50977"/>
    </source>
</evidence>
<evidence type="ECO:0000256" key="2">
    <source>
        <dbReference type="ARBA" id="ARBA00023125"/>
    </source>
</evidence>
<dbReference type="InterPro" id="IPR001647">
    <property type="entry name" value="HTH_TetR"/>
</dbReference>
<dbReference type="Proteomes" id="UP000426246">
    <property type="component" value="Chromosome"/>
</dbReference>
<dbReference type="InterPro" id="IPR009057">
    <property type="entry name" value="Homeodomain-like_sf"/>
</dbReference>
<sequence>MDKKESARLGHVLETALNIFSRYGYRKTSIEDIATAAGISRQGIYLHFKNKESIFSASIQKTIYDGLQVGDQILDDDALSLEEKLFKALDEWFGRHAGLLLPEASDLAAQCQRVLGDVIATSNSSFQTKLQKIIQASSVKESTESVKDAAIIAEILFACGSKWKHSCSSRHEFMVKMSDAIHLCCRDLSNLKEATNKESN</sequence>
<name>A0A6B8RH81_9BACL</name>
<keyword evidence="1" id="KW-0805">Transcription regulation</keyword>
<organism evidence="6 7">
    <name type="scientific">Paenibacillus psychroresistens</name>
    <dbReference type="NCBI Taxonomy" id="1778678"/>
    <lineage>
        <taxon>Bacteria</taxon>
        <taxon>Bacillati</taxon>
        <taxon>Bacillota</taxon>
        <taxon>Bacilli</taxon>
        <taxon>Bacillales</taxon>
        <taxon>Paenibacillaceae</taxon>
        <taxon>Paenibacillus</taxon>
    </lineage>
</organism>
<keyword evidence="3" id="KW-0804">Transcription</keyword>
<protein>
    <submittedName>
        <fullName evidence="6">TetR/AcrR family transcriptional regulator</fullName>
    </submittedName>
</protein>
<dbReference type="AlphaFoldDB" id="A0A6B8RH81"/>
<dbReference type="KEGG" id="ppsc:EHS13_09410"/>
<dbReference type="EMBL" id="CP034235">
    <property type="protein sequence ID" value="QGQ95084.1"/>
    <property type="molecule type" value="Genomic_DNA"/>
</dbReference>